<reference evidence="3" key="1">
    <citation type="submission" date="2021-02" db="EMBL/GenBank/DDBJ databases">
        <authorList>
            <person name="Nowell W R."/>
        </authorList>
    </citation>
    <scope>NUCLEOTIDE SEQUENCE</scope>
</reference>
<dbReference type="Proteomes" id="UP000663877">
    <property type="component" value="Unassembled WGS sequence"/>
</dbReference>
<dbReference type="OrthoDB" id="10328673at2759"/>
<keyword evidence="4" id="KW-1185">Reference proteome</keyword>
<feature type="domain" description="F-box" evidence="1">
    <location>
        <begin position="1"/>
        <end position="50"/>
    </location>
</feature>
<dbReference type="EMBL" id="CAJNOM010001244">
    <property type="protein sequence ID" value="CAF1599818.1"/>
    <property type="molecule type" value="Genomic_DNA"/>
</dbReference>
<gene>
    <name evidence="2" type="ORF">BJG266_LOCUS35429</name>
    <name evidence="3" type="ORF">QVE165_LOCUS52458</name>
</gene>
<name>A0A816ANE2_9BILA</name>
<dbReference type="InterPro" id="IPR032675">
    <property type="entry name" value="LRR_dom_sf"/>
</dbReference>
<dbReference type="InterPro" id="IPR001810">
    <property type="entry name" value="F-box_dom"/>
</dbReference>
<sequence length="587" mass="70091">MKFEQLPNEIFVECFQYLNAPDIFYSFDRLNYRFYILIRNIHLHLNFEQVKKPLFDEFCQIIRINPKIKRNIIYLKLLNIGNGEQIESFLSLFPLNEFICLRSLSFISNVFDYTGQKQEQVSPMLTLLPDLYRFYAPKWKIEAEAISKTKIQVLTLWKYCPTSFHPILAVTSSFTSLRILFCSACELQLILNYTPMLKYIKIDRFTEYDKPYDIHYGMQYNMKHNMQCSADGSYKYDFSKICAVRLKQLHLDHSVTSFEFIEQLLKCFPNLKIFSIVAISARNMIDADRWQRLIKFSLPLLRVFNFNFGCYDSESYDNMLIKLSPFQTDFWYQHNWYITYAIDDESTSVYTIPYSFTHYTLTPTMKKYSSSSTNGLNEFDNVKSLSLFAGAIRDDSSWYFRNIQSISLASTENHRNEDNEYEFKIEHLKKMVNLLNITRLEITERCGIKPELLFEILKQMPNISSLILKKKIVSSFYTNHELCEFLNKKIKMLDYTNPYYYPYNCPYYYQYNKIQDIDWFCKTFSNVEDLHCHIDNVDDVLLILTKCSKLSIIKIECVNQSIFTWFKLNARTFNVYINYELKSYRTR</sequence>
<proteinExistence type="predicted"/>
<evidence type="ECO:0000259" key="1">
    <source>
        <dbReference type="PROSITE" id="PS50181"/>
    </source>
</evidence>
<accession>A0A816ANE2</accession>
<comment type="caution">
    <text evidence="3">The sequence shown here is derived from an EMBL/GenBank/DDBJ whole genome shotgun (WGS) entry which is preliminary data.</text>
</comment>
<evidence type="ECO:0000313" key="4">
    <source>
        <dbReference type="Proteomes" id="UP000663832"/>
    </source>
</evidence>
<dbReference type="Proteomes" id="UP000663832">
    <property type="component" value="Unassembled WGS sequence"/>
</dbReference>
<evidence type="ECO:0000313" key="2">
    <source>
        <dbReference type="EMBL" id="CAF1359800.1"/>
    </source>
</evidence>
<evidence type="ECO:0000313" key="3">
    <source>
        <dbReference type="EMBL" id="CAF1599818.1"/>
    </source>
</evidence>
<organism evidence="3 4">
    <name type="scientific">Adineta steineri</name>
    <dbReference type="NCBI Taxonomy" id="433720"/>
    <lineage>
        <taxon>Eukaryota</taxon>
        <taxon>Metazoa</taxon>
        <taxon>Spiralia</taxon>
        <taxon>Gnathifera</taxon>
        <taxon>Rotifera</taxon>
        <taxon>Eurotatoria</taxon>
        <taxon>Bdelloidea</taxon>
        <taxon>Adinetida</taxon>
        <taxon>Adinetidae</taxon>
        <taxon>Adineta</taxon>
    </lineage>
</organism>
<dbReference type="Gene3D" id="3.80.10.10">
    <property type="entry name" value="Ribonuclease Inhibitor"/>
    <property type="match status" value="1"/>
</dbReference>
<protein>
    <recommendedName>
        <fullName evidence="1">F-box domain-containing protein</fullName>
    </recommendedName>
</protein>
<dbReference type="EMBL" id="CAJNOI010000896">
    <property type="protein sequence ID" value="CAF1359800.1"/>
    <property type="molecule type" value="Genomic_DNA"/>
</dbReference>
<dbReference type="AlphaFoldDB" id="A0A816ANE2"/>
<dbReference type="PROSITE" id="PS50181">
    <property type="entry name" value="FBOX"/>
    <property type="match status" value="1"/>
</dbReference>